<gene>
    <name evidence="8" type="ORF">SAMN05444515_1304</name>
</gene>
<dbReference type="InterPro" id="IPR024461">
    <property type="entry name" value="CCDC90-like"/>
</dbReference>
<evidence type="ECO:0000256" key="3">
    <source>
        <dbReference type="ARBA" id="ARBA00022989"/>
    </source>
</evidence>
<organism evidence="8 9">
    <name type="scientific">Ectothiorhodospira marina</name>
    <dbReference type="NCBI Taxonomy" id="1396821"/>
    <lineage>
        <taxon>Bacteria</taxon>
        <taxon>Pseudomonadati</taxon>
        <taxon>Pseudomonadota</taxon>
        <taxon>Gammaproteobacteria</taxon>
        <taxon>Chromatiales</taxon>
        <taxon>Ectothiorhodospiraceae</taxon>
        <taxon>Ectothiorhodospira</taxon>
    </lineage>
</organism>
<evidence type="ECO:0000256" key="4">
    <source>
        <dbReference type="ARBA" id="ARBA00023054"/>
    </source>
</evidence>
<dbReference type="EMBL" id="FOAA01000030">
    <property type="protein sequence ID" value="SEL64301.1"/>
    <property type="molecule type" value="Genomic_DNA"/>
</dbReference>
<evidence type="ECO:0000256" key="7">
    <source>
        <dbReference type="SAM" id="Phobius"/>
    </source>
</evidence>
<sequence>MTSVIELYEQLSSAPDDKTRARLIAEAFEQMEQRYPEVTDLATGAALRETELRLQKEIEQLRGEVKKDIEQLRGDMQKDIEQLRGDMQKDIEQLRGDMQKDIEQLRGEVKKDVAEVRGDIAQSKIETIKWTVAWTGGLLLAQATLILGGLRYLLG</sequence>
<feature type="coiled-coil region" evidence="6">
    <location>
        <begin position="51"/>
        <end position="108"/>
    </location>
</feature>
<dbReference type="Gene3D" id="6.10.250.2700">
    <property type="match status" value="2"/>
</dbReference>
<evidence type="ECO:0000256" key="5">
    <source>
        <dbReference type="ARBA" id="ARBA00023136"/>
    </source>
</evidence>
<keyword evidence="5 7" id="KW-0472">Membrane</keyword>
<proteinExistence type="predicted"/>
<keyword evidence="3 7" id="KW-1133">Transmembrane helix</keyword>
<evidence type="ECO:0000256" key="6">
    <source>
        <dbReference type="SAM" id="Coils"/>
    </source>
</evidence>
<dbReference type="SUPFAM" id="SSF58100">
    <property type="entry name" value="Bacterial hemolysins"/>
    <property type="match status" value="1"/>
</dbReference>
<dbReference type="AlphaFoldDB" id="A0A1H7RVI7"/>
<dbReference type="GO" id="GO:0016020">
    <property type="term" value="C:membrane"/>
    <property type="evidence" value="ECO:0007669"/>
    <property type="project" value="UniProtKB-SubCell"/>
</dbReference>
<dbReference type="OrthoDB" id="5796679at2"/>
<evidence type="ECO:0000256" key="1">
    <source>
        <dbReference type="ARBA" id="ARBA00004370"/>
    </source>
</evidence>
<dbReference type="STRING" id="1396821.SAMN05444515_1304"/>
<keyword evidence="2 7" id="KW-0812">Transmembrane</keyword>
<accession>A0A1H7RVI7</accession>
<evidence type="ECO:0000313" key="9">
    <source>
        <dbReference type="Proteomes" id="UP000199256"/>
    </source>
</evidence>
<name>A0A1H7RVI7_9GAMM</name>
<dbReference type="Pfam" id="PF07798">
    <property type="entry name" value="CCDC90-like"/>
    <property type="match status" value="1"/>
</dbReference>
<protein>
    <recommendedName>
        <fullName evidence="10">DUF1640 domain-containing protein</fullName>
    </recommendedName>
</protein>
<dbReference type="Proteomes" id="UP000199256">
    <property type="component" value="Unassembled WGS sequence"/>
</dbReference>
<reference evidence="9" key="1">
    <citation type="submission" date="2016-10" db="EMBL/GenBank/DDBJ databases">
        <authorList>
            <person name="Varghese N."/>
            <person name="Submissions S."/>
        </authorList>
    </citation>
    <scope>NUCLEOTIDE SEQUENCE [LARGE SCALE GENOMIC DNA]</scope>
    <source>
        <strain evidence="9">DSM 241</strain>
    </source>
</reference>
<evidence type="ECO:0008006" key="10">
    <source>
        <dbReference type="Google" id="ProtNLM"/>
    </source>
</evidence>
<feature type="transmembrane region" description="Helical" evidence="7">
    <location>
        <begin position="132"/>
        <end position="154"/>
    </location>
</feature>
<keyword evidence="9" id="KW-1185">Reference proteome</keyword>
<evidence type="ECO:0000256" key="2">
    <source>
        <dbReference type="ARBA" id="ARBA00022692"/>
    </source>
</evidence>
<evidence type="ECO:0000313" key="8">
    <source>
        <dbReference type="EMBL" id="SEL64301.1"/>
    </source>
</evidence>
<keyword evidence="4 6" id="KW-0175">Coiled coil</keyword>
<dbReference type="RefSeq" id="WP_090255784.1">
    <property type="nucleotide sequence ID" value="NZ_FOAA01000030.1"/>
</dbReference>
<comment type="subcellular location">
    <subcellularLocation>
        <location evidence="1">Membrane</location>
    </subcellularLocation>
</comment>